<evidence type="ECO:0000313" key="4">
    <source>
        <dbReference type="Proteomes" id="UP001454036"/>
    </source>
</evidence>
<dbReference type="Pfam" id="PF04765">
    <property type="entry name" value="TOD1_MUCI70"/>
    <property type="match status" value="1"/>
</dbReference>
<evidence type="ECO:0000256" key="1">
    <source>
        <dbReference type="SAM" id="MobiDB-lite"/>
    </source>
</evidence>
<organism evidence="3 4">
    <name type="scientific">Lithospermum erythrorhizon</name>
    <name type="common">Purple gromwell</name>
    <name type="synonym">Lithospermum officinale var. erythrorhizon</name>
    <dbReference type="NCBI Taxonomy" id="34254"/>
    <lineage>
        <taxon>Eukaryota</taxon>
        <taxon>Viridiplantae</taxon>
        <taxon>Streptophyta</taxon>
        <taxon>Embryophyta</taxon>
        <taxon>Tracheophyta</taxon>
        <taxon>Spermatophyta</taxon>
        <taxon>Magnoliopsida</taxon>
        <taxon>eudicotyledons</taxon>
        <taxon>Gunneridae</taxon>
        <taxon>Pentapetalae</taxon>
        <taxon>asterids</taxon>
        <taxon>lamiids</taxon>
        <taxon>Boraginales</taxon>
        <taxon>Boraginaceae</taxon>
        <taxon>Boraginoideae</taxon>
        <taxon>Lithospermeae</taxon>
        <taxon>Lithospermum</taxon>
    </lineage>
</organism>
<dbReference type="PANTHER" id="PTHR12956:SF61">
    <property type="entry name" value="TRNA (MET) CYTIDINE ACETYLTRANSFERASE-RELATED"/>
    <property type="match status" value="1"/>
</dbReference>
<dbReference type="InterPro" id="IPR048354">
    <property type="entry name" value="TOD1_MUCI70_glycTrfase_dom"/>
</dbReference>
<feature type="region of interest" description="Disordered" evidence="1">
    <location>
        <begin position="96"/>
        <end position="123"/>
    </location>
</feature>
<feature type="domain" description="TOD1/MUCI70 glycosyltransferase-like" evidence="2">
    <location>
        <begin position="3"/>
        <end position="70"/>
    </location>
</feature>
<reference evidence="3 4" key="1">
    <citation type="submission" date="2024-01" db="EMBL/GenBank/DDBJ databases">
        <title>The complete chloroplast genome sequence of Lithospermum erythrorhizon: insights into the phylogenetic relationship among Boraginaceae species and the maternal lineages of purple gromwells.</title>
        <authorList>
            <person name="Okada T."/>
            <person name="Watanabe K."/>
        </authorList>
    </citation>
    <scope>NUCLEOTIDE SEQUENCE [LARGE SCALE GENOMIC DNA]</scope>
</reference>
<comment type="caution">
    <text evidence="3">The sequence shown here is derived from an EMBL/GenBank/DDBJ whole genome shotgun (WGS) entry which is preliminary data.</text>
</comment>
<proteinExistence type="predicted"/>
<dbReference type="EMBL" id="BAABME010000183">
    <property type="protein sequence ID" value="GAA0140445.1"/>
    <property type="molecule type" value="Genomic_DNA"/>
</dbReference>
<feature type="compositionally biased region" description="Basic residues" evidence="1">
    <location>
        <begin position="103"/>
        <end position="123"/>
    </location>
</feature>
<protein>
    <recommendedName>
        <fullName evidence="2">TOD1/MUCI70 glycosyltransferase-like domain-containing protein</fullName>
    </recommendedName>
</protein>
<accession>A0AAV3NMB0</accession>
<evidence type="ECO:0000313" key="3">
    <source>
        <dbReference type="EMBL" id="GAA0140445.1"/>
    </source>
</evidence>
<sequence>MFPEFCVIVREHAPMSNLFSCLWFNEVDRLAARDQPSFSTVQDKIMAKVSWSVNMFLDCEGRNFVVQVYHRDLLEQRALLARAGIQSTQTIARQNVASNIPVKKPRRKGKKSGSRRHTKVDAG</sequence>
<dbReference type="Proteomes" id="UP001454036">
    <property type="component" value="Unassembled WGS sequence"/>
</dbReference>
<evidence type="ECO:0000259" key="2">
    <source>
        <dbReference type="Pfam" id="PF04765"/>
    </source>
</evidence>
<keyword evidence="4" id="KW-1185">Reference proteome</keyword>
<dbReference type="AlphaFoldDB" id="A0AAV3NMB0"/>
<gene>
    <name evidence="3" type="ORF">LIER_01794</name>
</gene>
<dbReference type="PANTHER" id="PTHR12956">
    <property type="entry name" value="ALKALINE CERAMIDASE-RELATED"/>
    <property type="match status" value="1"/>
</dbReference>
<name>A0AAV3NMB0_LITER</name>
<dbReference type="InterPro" id="IPR006852">
    <property type="entry name" value="TOD1_MUCI70"/>
</dbReference>